<dbReference type="PROSITE" id="PS50851">
    <property type="entry name" value="CHEW"/>
    <property type="match status" value="1"/>
</dbReference>
<feature type="domain" description="Response regulatory" evidence="3">
    <location>
        <begin position="187"/>
        <end position="317"/>
    </location>
</feature>
<dbReference type="SUPFAM" id="SSF50341">
    <property type="entry name" value="CheW-like"/>
    <property type="match status" value="1"/>
</dbReference>
<evidence type="ECO:0000259" key="3">
    <source>
        <dbReference type="PROSITE" id="PS50110"/>
    </source>
</evidence>
<dbReference type="InterPro" id="IPR002545">
    <property type="entry name" value="CheW-lke_dom"/>
</dbReference>
<evidence type="ECO:0000313" key="5">
    <source>
        <dbReference type="EMBL" id="BAT71627.1"/>
    </source>
</evidence>
<dbReference type="Pfam" id="PF00072">
    <property type="entry name" value="Response_reg"/>
    <property type="match status" value="1"/>
</dbReference>
<organism evidence="5 6">
    <name type="scientific">Thermosulfidibacter takaii (strain DSM 17441 / JCM 13301 / NBRC 103674 / ABI70S6)</name>
    <dbReference type="NCBI Taxonomy" id="1298851"/>
    <lineage>
        <taxon>Bacteria</taxon>
        <taxon>Pseudomonadati</taxon>
        <taxon>Thermosulfidibacterota</taxon>
        <taxon>Thermosulfidibacteria</taxon>
        <taxon>Thermosulfidibacterales</taxon>
        <taxon>Thermosulfidibacteraceae</taxon>
    </lineage>
</organism>
<dbReference type="SMART" id="SM00260">
    <property type="entry name" value="CheW"/>
    <property type="match status" value="1"/>
</dbReference>
<reference evidence="6" key="1">
    <citation type="journal article" date="2018" name="Science">
        <title>A primordial and reversible TCA cycle in a facultatively chemolithoautotrophic thermophile.</title>
        <authorList>
            <person name="Nunoura T."/>
            <person name="Chikaraishi Y."/>
            <person name="Izaki R."/>
            <person name="Suwa T."/>
            <person name="Sato T."/>
            <person name="Harada T."/>
            <person name="Mori K."/>
            <person name="Kato Y."/>
            <person name="Miyazaki M."/>
            <person name="Shimamura S."/>
            <person name="Yanagawa K."/>
            <person name="Shuto A."/>
            <person name="Ohkouchi N."/>
            <person name="Fujita N."/>
            <person name="Takaki Y."/>
            <person name="Atomi H."/>
            <person name="Takai K."/>
        </authorList>
    </citation>
    <scope>NUCLEOTIDE SEQUENCE [LARGE SCALE GENOMIC DNA]</scope>
    <source>
        <strain evidence="6">DSM 17441 / JCM 13301 / NBRC 103674 / ABI70S6</strain>
    </source>
</reference>
<dbReference type="SUPFAM" id="SSF75708">
    <property type="entry name" value="Chemotaxis phosphatase CheZ"/>
    <property type="match status" value="1"/>
</dbReference>
<dbReference type="OrthoDB" id="9794382at2"/>
<dbReference type="GO" id="GO:0000160">
    <property type="term" value="P:phosphorelay signal transduction system"/>
    <property type="evidence" value="ECO:0007669"/>
    <property type="project" value="InterPro"/>
</dbReference>
<dbReference type="KEGG" id="ttk:TST_0827"/>
<evidence type="ECO:0000256" key="2">
    <source>
        <dbReference type="SAM" id="Coils"/>
    </source>
</evidence>
<feature type="coiled-coil region" evidence="2">
    <location>
        <begin position="487"/>
        <end position="521"/>
    </location>
</feature>
<dbReference type="Proteomes" id="UP000063234">
    <property type="component" value="Chromosome"/>
</dbReference>
<feature type="domain" description="CheW-like" evidence="4">
    <location>
        <begin position="18"/>
        <end position="168"/>
    </location>
</feature>
<dbReference type="PANTHER" id="PTHR47233">
    <property type="entry name" value="CHEMOTAXIS PROTEIN CHEV"/>
    <property type="match status" value="1"/>
</dbReference>
<dbReference type="EMBL" id="AP013035">
    <property type="protein sequence ID" value="BAT71627.1"/>
    <property type="molecule type" value="Genomic_DNA"/>
</dbReference>
<dbReference type="InterPro" id="IPR001789">
    <property type="entry name" value="Sig_transdc_resp-reg_receiver"/>
</dbReference>
<dbReference type="InterPro" id="IPR011006">
    <property type="entry name" value="CheY-like_superfamily"/>
</dbReference>
<dbReference type="Gene3D" id="3.40.50.2300">
    <property type="match status" value="1"/>
</dbReference>
<name>A0A0S3QTG5_THET7</name>
<evidence type="ECO:0000256" key="1">
    <source>
        <dbReference type="PROSITE-ProRule" id="PRU00169"/>
    </source>
</evidence>
<keyword evidence="2" id="KW-0175">Coiled coil</keyword>
<proteinExistence type="predicted"/>
<dbReference type="PANTHER" id="PTHR47233:SF3">
    <property type="entry name" value="CHEMOTAXIS PROTEIN CHEV"/>
    <property type="match status" value="1"/>
</dbReference>
<accession>A0A0S3QTG5</accession>
<protein>
    <submittedName>
        <fullName evidence="5">Two-component system, chemotaxis family, response regulator CheV</fullName>
    </submittedName>
</protein>
<dbReference type="Pfam" id="PF01584">
    <property type="entry name" value="CheW"/>
    <property type="match status" value="1"/>
</dbReference>
<dbReference type="AlphaFoldDB" id="A0A0S3QTG5"/>
<dbReference type="InterPro" id="IPR036061">
    <property type="entry name" value="CheW-like_dom_sf"/>
</dbReference>
<dbReference type="Gene3D" id="2.40.50.180">
    <property type="entry name" value="CheA-289, Domain 4"/>
    <property type="match status" value="1"/>
</dbReference>
<dbReference type="PROSITE" id="PS50110">
    <property type="entry name" value="RESPONSE_REGULATORY"/>
    <property type="match status" value="1"/>
</dbReference>
<dbReference type="STRING" id="1298851.TST_0827"/>
<dbReference type="SMART" id="SM00448">
    <property type="entry name" value="REC"/>
    <property type="match status" value="1"/>
</dbReference>
<dbReference type="PATRIC" id="fig|1298851.3.peg.862"/>
<keyword evidence="6" id="KW-1185">Reference proteome</keyword>
<sequence>MAWKPESVPDVLQPGTNEFELVEFWMYDERENGEIYPYIFGVNVAKVKEVVWLPEIIKVPNLPDAIVGVINLRGEVIPLIDLAKWMQIREPSHLKRKSVIVTEFYKVKIGFIVHEAKRIRRVGWDKIKPAPEVLVAQFGTKVTGVIEIEGDRFLLILDLENVLAELGLISMPEEIKVEEIPEDVKGPVLLADDSAVARKILKEIYTKAGFTELLIAKNGREAWDMLVATLEKANQEGKDILDYISLVVTDVEMPQMDGYTLARKIKSHPQLAKVPVIINTSLSEESNIDKAEQVHADAFFVKFEPEELIKVSKELIHKARKGTLSGEILTNIDQHSQILESSFGREEDMKAEPLNNPLEKAENDDVAKKKDEQVDEIDKILAQFGIGDSNHSPIEIEGNKTEELKEHEAEQLQEDNKRDEGKQDIDDIDALISEFQTKQQEEANVHNGLPEDSNHVTDIVDQILMELESGKMGSSELDTEGSYEVPTAEKLLEREDLEEVIKKLEDKIKTLSEGDDSLKTELISLVDALKSHVKGRTGDSTETRVVEKLYRVTRETEEKTYKLMDILDEAMNKTIECIQLAESLEASDLKEELVKKLNEINDTLFEAMNHLQFQDITRQKIERVIVALKKLNDYLNEWFGTDFIGDADGS</sequence>
<dbReference type="Gene3D" id="2.30.30.40">
    <property type="entry name" value="SH3 Domains"/>
    <property type="match status" value="1"/>
</dbReference>
<dbReference type="RefSeq" id="WP_068549625.1">
    <property type="nucleotide sequence ID" value="NZ_AP013035.1"/>
</dbReference>
<feature type="modified residue" description="4-aspartylphosphate" evidence="1">
    <location>
        <position position="250"/>
    </location>
</feature>
<dbReference type="Gene3D" id="1.10.287.500">
    <property type="entry name" value="Helix hairpin bin"/>
    <property type="match status" value="1"/>
</dbReference>
<gene>
    <name evidence="5" type="primary">cheV</name>
    <name evidence="5" type="ORF">TST_0827</name>
</gene>
<keyword evidence="1" id="KW-0597">Phosphoprotein</keyword>
<dbReference type="SUPFAM" id="SSF52172">
    <property type="entry name" value="CheY-like"/>
    <property type="match status" value="1"/>
</dbReference>
<evidence type="ECO:0000313" key="6">
    <source>
        <dbReference type="Proteomes" id="UP000063234"/>
    </source>
</evidence>
<dbReference type="GO" id="GO:0006935">
    <property type="term" value="P:chemotaxis"/>
    <property type="evidence" value="ECO:0007669"/>
    <property type="project" value="InterPro"/>
</dbReference>
<evidence type="ECO:0000259" key="4">
    <source>
        <dbReference type="PROSITE" id="PS50851"/>
    </source>
</evidence>